<evidence type="ECO:0000313" key="7">
    <source>
        <dbReference type="EMBL" id="KAH9417060.1"/>
    </source>
</evidence>
<feature type="compositionally biased region" description="Low complexity" evidence="5">
    <location>
        <begin position="527"/>
        <end position="540"/>
    </location>
</feature>
<evidence type="ECO:0000256" key="1">
    <source>
        <dbReference type="ARBA" id="ARBA00004123"/>
    </source>
</evidence>
<reference evidence="7 8" key="2">
    <citation type="journal article" date="2022" name="Mol. Biol. Evol.">
        <title>Comparative Genomics Reveals Insights into the Divergent Evolution of Astigmatic Mites and Household Pest Adaptations.</title>
        <authorList>
            <person name="Xiong Q."/>
            <person name="Wan A.T."/>
            <person name="Liu X."/>
            <person name="Fung C.S."/>
            <person name="Xiao X."/>
            <person name="Malainual N."/>
            <person name="Hou J."/>
            <person name="Wang L."/>
            <person name="Wang M."/>
            <person name="Yang K.Y."/>
            <person name="Cui Y."/>
            <person name="Leung E.L."/>
            <person name="Nong W."/>
            <person name="Shin S.K."/>
            <person name="Au S.W."/>
            <person name="Jeong K.Y."/>
            <person name="Chew F.T."/>
            <person name="Hui J.H."/>
            <person name="Leung T.F."/>
            <person name="Tungtrongchitr A."/>
            <person name="Zhong N."/>
            <person name="Liu Z."/>
            <person name="Tsui S.K."/>
        </authorList>
    </citation>
    <scope>NUCLEOTIDE SEQUENCE [LARGE SCALE GENOMIC DNA]</scope>
    <source>
        <strain evidence="7">Derp</strain>
    </source>
</reference>
<dbReference type="InterPro" id="IPR036047">
    <property type="entry name" value="F-box-like_dom_sf"/>
</dbReference>
<dbReference type="PANTHER" id="PTHR13123:SF7">
    <property type="entry name" value="LD30288P"/>
    <property type="match status" value="1"/>
</dbReference>
<keyword evidence="3" id="KW-0833">Ubl conjugation pathway</keyword>
<dbReference type="CDD" id="cd09917">
    <property type="entry name" value="F-box_SF"/>
    <property type="match status" value="1"/>
</dbReference>
<dbReference type="Pfam" id="PF12937">
    <property type="entry name" value="F-box-like"/>
    <property type="match status" value="1"/>
</dbReference>
<keyword evidence="8" id="KW-1185">Reference proteome</keyword>
<feature type="region of interest" description="Disordered" evidence="5">
    <location>
        <begin position="475"/>
        <end position="494"/>
    </location>
</feature>
<feature type="region of interest" description="Disordered" evidence="5">
    <location>
        <begin position="435"/>
        <end position="456"/>
    </location>
</feature>
<evidence type="ECO:0000256" key="5">
    <source>
        <dbReference type="SAM" id="MobiDB-lite"/>
    </source>
</evidence>
<reference evidence="7 8" key="1">
    <citation type="journal article" date="2018" name="J. Allergy Clin. Immunol.">
        <title>High-quality assembly of Dermatophagoides pteronyssinus genome and transcriptome reveals a wide range of novel allergens.</title>
        <authorList>
            <person name="Liu X.Y."/>
            <person name="Yang K.Y."/>
            <person name="Wang M.Q."/>
            <person name="Kwok J.S."/>
            <person name="Zeng X."/>
            <person name="Yang Z."/>
            <person name="Xiao X.J."/>
            <person name="Lau C.P."/>
            <person name="Li Y."/>
            <person name="Huang Z.M."/>
            <person name="Ba J.G."/>
            <person name="Yim A.K."/>
            <person name="Ouyang C.Y."/>
            <person name="Ngai S.M."/>
            <person name="Chan T.F."/>
            <person name="Leung E.L."/>
            <person name="Liu L."/>
            <person name="Liu Z.G."/>
            <person name="Tsui S.K."/>
        </authorList>
    </citation>
    <scope>NUCLEOTIDE SEQUENCE [LARGE SCALE GENOMIC DNA]</scope>
    <source>
        <strain evidence="7">Derp</strain>
    </source>
</reference>
<dbReference type="EMBL" id="NJHN03000082">
    <property type="protein sequence ID" value="KAH9417060.1"/>
    <property type="molecule type" value="Genomic_DNA"/>
</dbReference>
<dbReference type="InterPro" id="IPR001810">
    <property type="entry name" value="F-box_dom"/>
</dbReference>
<evidence type="ECO:0000256" key="3">
    <source>
        <dbReference type="ARBA" id="ARBA00022786"/>
    </source>
</evidence>
<evidence type="ECO:0000313" key="8">
    <source>
        <dbReference type="Proteomes" id="UP000887458"/>
    </source>
</evidence>
<dbReference type="PANTHER" id="PTHR13123">
    <property type="entry name" value="LD30288P"/>
    <property type="match status" value="1"/>
</dbReference>
<feature type="region of interest" description="Disordered" evidence="5">
    <location>
        <begin position="648"/>
        <end position="702"/>
    </location>
</feature>
<dbReference type="Gene3D" id="1.20.1280.50">
    <property type="match status" value="1"/>
</dbReference>
<dbReference type="InterPro" id="IPR040394">
    <property type="entry name" value="FBX25/32"/>
</dbReference>
<feature type="compositionally biased region" description="Low complexity" evidence="5">
    <location>
        <begin position="675"/>
        <end position="685"/>
    </location>
</feature>
<feature type="domain" description="F-box" evidence="6">
    <location>
        <begin position="257"/>
        <end position="305"/>
    </location>
</feature>
<feature type="compositionally biased region" description="Low complexity" evidence="5">
    <location>
        <begin position="478"/>
        <end position="494"/>
    </location>
</feature>
<comment type="subcellular location">
    <subcellularLocation>
        <location evidence="1">Nucleus</location>
    </subcellularLocation>
</comment>
<evidence type="ECO:0000256" key="2">
    <source>
        <dbReference type="ARBA" id="ARBA00004906"/>
    </source>
</evidence>
<organism evidence="7 8">
    <name type="scientific">Dermatophagoides pteronyssinus</name>
    <name type="common">European house dust mite</name>
    <dbReference type="NCBI Taxonomy" id="6956"/>
    <lineage>
        <taxon>Eukaryota</taxon>
        <taxon>Metazoa</taxon>
        <taxon>Ecdysozoa</taxon>
        <taxon>Arthropoda</taxon>
        <taxon>Chelicerata</taxon>
        <taxon>Arachnida</taxon>
        <taxon>Acari</taxon>
        <taxon>Acariformes</taxon>
        <taxon>Sarcoptiformes</taxon>
        <taxon>Astigmata</taxon>
        <taxon>Psoroptidia</taxon>
        <taxon>Analgoidea</taxon>
        <taxon>Pyroglyphidae</taxon>
        <taxon>Dermatophagoidinae</taxon>
        <taxon>Dermatophagoides</taxon>
    </lineage>
</organism>
<proteinExistence type="predicted"/>
<sequence>MPFIGQDWRSPGEVWIKTIEGWEPMKLLRKSHFVRHVVYQQQQQQLREQQLQRHEQQQQHYHHMDDCSSSCCGSSSSLSNDSISEQQNADDNSGFTIADIIQRLQQSSEQIEIYYQQPYYRITMNPTREVQGSNIISDAFYRLDFCNAIRDIRRFAYVSKLLHLLITQNLTSLSGNATKALFWMLEEIAKQVASNKQNIHVIRELLIELREIVDKYLCWGRPLGSTSLWEQHLRTMERICEMTDAIEITPPKPGDGKPSWSELPEELIREILLRLSDYKDLKRSAQACQRMNSLLNEEQHIWKQLVKYHFTKDQLRWSLRMISIDFNNQFEQININKTTNDKPKSTKMNINIEIDQNSDPIIDQNDDNDQKIIIDWERLFHLLRKKFGLKEEYADCLFLCRYCRCLFWKSKNHPCILENPDLTRQVLVTSPLTGFKSTHHNHHSTKYPSSSNNNSQQPLAAILRSRSLAFNHANNSLNQRPPIIPPNVQQQQQNQLPNEPVIVQNLPFFEHPLVIQRQRQRNDQDQDQNQPNANEQNAAAPTNRQQPQTTFQKAPKFKSFDGLIVVVFKFGNYPVLINDDGYNKFHDITNCDNGLFWPCPTPPPITDDNPGTSCKTVPIGDVAAPVPPPPTTDDNPGTSCKAVPIGDVDPPVPPPPPATADIPGTSCKTESIGDTGAATAGAAPPKTGDNPGIFDDPAPGIELPRELPIELPRELPIELPTRPPTLSAIPLPALGLITLPFVDDKIINNKNKNERNIFIMIVDFVEEFD</sequence>
<dbReference type="SMART" id="SM00256">
    <property type="entry name" value="FBOX"/>
    <property type="match status" value="1"/>
</dbReference>
<accession>A0ABQ8J3W3</accession>
<evidence type="ECO:0000256" key="4">
    <source>
        <dbReference type="ARBA" id="ARBA00023242"/>
    </source>
</evidence>
<evidence type="ECO:0000259" key="6">
    <source>
        <dbReference type="PROSITE" id="PS50181"/>
    </source>
</evidence>
<gene>
    <name evidence="7" type="primary">FBXO32</name>
    <name evidence="7" type="ORF">DERP_013174</name>
</gene>
<comment type="pathway">
    <text evidence="2">Protein modification; protein ubiquitination.</text>
</comment>
<comment type="caution">
    <text evidence="7">The sequence shown here is derived from an EMBL/GenBank/DDBJ whole genome shotgun (WGS) entry which is preliminary data.</text>
</comment>
<name>A0ABQ8J3W3_DERPT</name>
<dbReference type="Proteomes" id="UP000887458">
    <property type="component" value="Unassembled WGS sequence"/>
</dbReference>
<feature type="compositionally biased region" description="Polar residues" evidence="5">
    <location>
        <begin position="542"/>
        <end position="552"/>
    </location>
</feature>
<dbReference type="SUPFAM" id="SSF81383">
    <property type="entry name" value="F-box domain"/>
    <property type="match status" value="1"/>
</dbReference>
<dbReference type="PROSITE" id="PS50181">
    <property type="entry name" value="FBOX"/>
    <property type="match status" value="1"/>
</dbReference>
<keyword evidence="4" id="KW-0539">Nucleus</keyword>
<feature type="region of interest" description="Disordered" evidence="5">
    <location>
        <begin position="517"/>
        <end position="553"/>
    </location>
</feature>
<protein>
    <submittedName>
        <fullName evidence="7">F-box only protein 32</fullName>
    </submittedName>
</protein>